<proteinExistence type="predicted"/>
<reference evidence="1 2" key="1">
    <citation type="submission" date="2017-02" db="EMBL/GenBank/DDBJ databases">
        <authorList>
            <person name="Peterson S.W."/>
        </authorList>
    </citation>
    <scope>NUCLEOTIDE SEQUENCE [LARGE SCALE GENOMIC DNA]</scope>
    <source>
        <strain evidence="1 2">ATCC 17233</strain>
    </source>
</reference>
<dbReference type="EMBL" id="FUXA01000016">
    <property type="protein sequence ID" value="SJZ98237.1"/>
    <property type="molecule type" value="Genomic_DNA"/>
</dbReference>
<keyword evidence="2" id="KW-1185">Reference proteome</keyword>
<dbReference type="AlphaFoldDB" id="A0A1T4Q3X7"/>
<evidence type="ECO:0000313" key="2">
    <source>
        <dbReference type="Proteomes" id="UP000189857"/>
    </source>
</evidence>
<organism evidence="1 2">
    <name type="scientific">Eubacterium ruminantium</name>
    <dbReference type="NCBI Taxonomy" id="42322"/>
    <lineage>
        <taxon>Bacteria</taxon>
        <taxon>Bacillati</taxon>
        <taxon>Bacillota</taxon>
        <taxon>Clostridia</taxon>
        <taxon>Eubacteriales</taxon>
        <taxon>Eubacteriaceae</taxon>
        <taxon>Eubacterium</taxon>
    </lineage>
</organism>
<sequence>MTSSYNDIYSRFLNKIRDYEFAGLPEPTATKQMLEWLQSAISVPYIYRIFNTFSADDEIAEMEYTLTESVNEYSDKNFVEELLAYQMMVCWLEPKVYTTSLVNQMVTNNKESRFFAQANHLDQLRNLLSDSKNKVRSLLRDRGYIYNSYLGNR</sequence>
<accession>A0A1T4Q3X7</accession>
<name>A0A1T4Q3X7_9FIRM</name>
<dbReference type="Proteomes" id="UP000189857">
    <property type="component" value="Unassembled WGS sequence"/>
</dbReference>
<dbReference type="OrthoDB" id="2607222at2"/>
<protein>
    <submittedName>
        <fullName evidence="1">Uncharacterized protein</fullName>
    </submittedName>
</protein>
<dbReference type="RefSeq" id="WP_078788034.1">
    <property type="nucleotide sequence ID" value="NZ_FMTO01000014.1"/>
</dbReference>
<evidence type="ECO:0000313" key="1">
    <source>
        <dbReference type="EMBL" id="SJZ98237.1"/>
    </source>
</evidence>
<gene>
    <name evidence="1" type="ORF">SAMN02745110_02238</name>
</gene>